<dbReference type="Gene3D" id="3.30.565.10">
    <property type="entry name" value="Histidine kinase-like ATPase, C-terminal domain"/>
    <property type="match status" value="1"/>
</dbReference>
<feature type="domain" description="Response regulatory" evidence="15">
    <location>
        <begin position="1116"/>
        <end position="1231"/>
    </location>
</feature>
<keyword evidence="9" id="KW-0805">Transcription regulation</keyword>
<sequence>MKHLLFYITFLWFSMGIAQNSVQQLNSIEHELYFYLLDVELGLSNNGINSIAQDSLGFIWIGTPEGLNRYDGTQFTVFETDEAGGNQSLSDDFINEIKAFKDHKLLIATDEGLNVYNSKTERIEVINEEKGLLGRHISHVELGALGEMYLAVFDRGIQVFDKNRKTKVYSNRTNDETSLSSNYASSMALQGDSLLWVGTAGNGLNKVNLKTDKVTRVSLQGKDRGKYFLIESLFNDKDGNLWIGANNGLHVITNKKDTLHLGTSLKEGKGLSDDNILCFEEDYSGQLWIGTRNGGLNIINKSDFVHQKTDFQVKWFLPADDGSSVFNRTVSALKMDQDGNMWIGTSTGLNYVNPQGEPIKLLRKKVGGLGLSHDRVGALAESSDRRIWIGTDGAGVDLFDPETRQFKYFRHDPNNSNTISNNYIISLLEDSKKRLWVGTYQGGLNKMDPETGICRHYLQGDISLGSDVRVIFEDSKNQIWVGTNRGGLYVYDDISDTFKFISVLGKLDIRDISEDDNGNFWMATYGDGILKYIPIQNTMTFYNSSNIQGFKTDVIYSVLALPSGDVLAGTQNEGLIRLNPDKNEIIRFTEKNGLSNNTITSIVMENQENIWLGTHKGISNYNALTDVIHNLKTYTNVQQGKFNIGSSLITSSGMIYLGGDKGLNIFNPDNLHSKRETYPIVFKTLEVLDERVEVSDYEKDPILDESILFENQICLQPNQTFFSIDYVALKYPFAKNVNYSYRVDGYHSRWISTNQYGKVNLINLPYGDYTLKVKAKFGSGDETFKKLKIRVLPPFWRTPWAYIGYLVVLVAAIYWFMKYYTERLKLINSLSIEKKERQLEHNFNEERMRFFTSFSHELKTPLTLILAPLEDLISEVKSIKHKNSLTLIQKNAKQLLQTINKLLEFRKANLGLSKLRIEEHNLNACLEQWILNYFPLAKKRNIALSYDLQEEPILAWFDLEKIHIIFNNLLSNAFKYTPEEGEIYVSLVYDEDSFEIKVRDTGYGISKAELEHVFERYYQSNSVKSKQGIGIGLALSKSFAELHMGSIQIESEEKKGSTFTVVIPRDKSLFVNAVLDTTNTTDKEEYTEIEEWVPFTDLDKTTKTKSNLNVSENKELVLLIDDNPDILKYLDGLLEGKYDLIYANNGEEGLDKAKRYIPDLIVSDIMMPKMNGIELCNTLKETTETTHIPIILLTAKGNTDSIQEGYKYGADDYIVKPFSGQILQARIRNLLDVRKQLRHYFLNRNEDKPEGFGDKNSLLDQEKGFLNKLTQVVLDNLDQEKMDVWDVAQHMGMSRTSLFRKLKAVTGLNINQFIRKVKLDKAAELIESGNYTIAQASYEVGFNNVKYFRKLFKEQFEKLPSDLSKNK</sequence>
<dbReference type="InterPro" id="IPR015943">
    <property type="entry name" value="WD40/YVTN_repeat-like_dom_sf"/>
</dbReference>
<evidence type="ECO:0000256" key="7">
    <source>
        <dbReference type="ARBA" id="ARBA00022840"/>
    </source>
</evidence>
<evidence type="ECO:0000256" key="3">
    <source>
        <dbReference type="ARBA" id="ARBA00022553"/>
    </source>
</evidence>
<evidence type="ECO:0000259" key="13">
    <source>
        <dbReference type="PROSITE" id="PS01124"/>
    </source>
</evidence>
<dbReference type="SUPFAM" id="SSF47384">
    <property type="entry name" value="Homodimeric domain of signal transducing histidine kinase"/>
    <property type="match status" value="1"/>
</dbReference>
<dbReference type="EMBL" id="JACVXC010000001">
    <property type="protein sequence ID" value="MBD0834827.1"/>
    <property type="molecule type" value="Genomic_DNA"/>
</dbReference>
<name>A0A8J6UAW3_9FLAO</name>
<keyword evidence="8" id="KW-0902">Two-component regulatory system</keyword>
<keyword evidence="7" id="KW-0067">ATP-binding</keyword>
<reference evidence="16" key="1">
    <citation type="journal article" date="2013" name="Int. J. Syst. Evol. Microbiol.">
        <title>Aestuariibaculum suncheonense gen. nov., sp. nov., a marine bacterium of the family Flavobacteriaceae isolated from a tidal flat and emended descriptions of the genera Gaetbulibacter and Tamlana.</title>
        <authorList>
            <person name="Jeong S.H."/>
            <person name="Park M.S."/>
            <person name="Jin H.M."/>
            <person name="Lee K."/>
            <person name="Park W."/>
            <person name="Jeon C.O."/>
        </authorList>
    </citation>
    <scope>NUCLEOTIDE SEQUENCE</scope>
    <source>
        <strain evidence="16">SC17</strain>
    </source>
</reference>
<dbReference type="PANTHER" id="PTHR43547:SF2">
    <property type="entry name" value="HYBRID SIGNAL TRANSDUCTION HISTIDINE KINASE C"/>
    <property type="match status" value="1"/>
</dbReference>
<dbReference type="InterPro" id="IPR009057">
    <property type="entry name" value="Homeodomain-like_sf"/>
</dbReference>
<dbReference type="Pfam" id="PF00512">
    <property type="entry name" value="HisKA"/>
    <property type="match status" value="1"/>
</dbReference>
<dbReference type="PROSITE" id="PS50110">
    <property type="entry name" value="RESPONSE_REGULATORY"/>
    <property type="match status" value="1"/>
</dbReference>
<dbReference type="Pfam" id="PF02518">
    <property type="entry name" value="HATPase_c"/>
    <property type="match status" value="1"/>
</dbReference>
<dbReference type="InterPro" id="IPR011110">
    <property type="entry name" value="Reg_prop"/>
</dbReference>
<dbReference type="InterPro" id="IPR003594">
    <property type="entry name" value="HATPase_dom"/>
</dbReference>
<dbReference type="InterPro" id="IPR036097">
    <property type="entry name" value="HisK_dim/P_sf"/>
</dbReference>
<dbReference type="InterPro" id="IPR003661">
    <property type="entry name" value="HisK_dim/P_dom"/>
</dbReference>
<dbReference type="GO" id="GO:0003700">
    <property type="term" value="F:DNA-binding transcription factor activity"/>
    <property type="evidence" value="ECO:0007669"/>
    <property type="project" value="InterPro"/>
</dbReference>
<dbReference type="Gene3D" id="2.130.10.10">
    <property type="entry name" value="YVTN repeat-like/Quinoprotein amine dehydrogenase"/>
    <property type="match status" value="2"/>
</dbReference>
<dbReference type="Gene3D" id="3.40.50.2300">
    <property type="match status" value="1"/>
</dbReference>
<reference evidence="16" key="2">
    <citation type="submission" date="2020-09" db="EMBL/GenBank/DDBJ databases">
        <authorList>
            <person name="Wu Z."/>
        </authorList>
    </citation>
    <scope>NUCLEOTIDE SEQUENCE</scope>
    <source>
        <strain evidence="16">SC17</strain>
    </source>
</reference>
<keyword evidence="17" id="KW-1185">Reference proteome</keyword>
<keyword evidence="4" id="KW-0808">Transferase</keyword>
<dbReference type="InterPro" id="IPR013783">
    <property type="entry name" value="Ig-like_fold"/>
</dbReference>
<evidence type="ECO:0000256" key="9">
    <source>
        <dbReference type="ARBA" id="ARBA00023015"/>
    </source>
</evidence>
<protein>
    <recommendedName>
        <fullName evidence="2">histidine kinase</fullName>
        <ecNumber evidence="2">2.7.13.3</ecNumber>
    </recommendedName>
</protein>
<comment type="caution">
    <text evidence="16">The sequence shown here is derived from an EMBL/GenBank/DDBJ whole genome shotgun (WGS) entry which is preliminary data.</text>
</comment>
<evidence type="ECO:0000313" key="17">
    <source>
        <dbReference type="Proteomes" id="UP000602057"/>
    </source>
</evidence>
<dbReference type="Gene3D" id="2.60.40.10">
    <property type="entry name" value="Immunoglobulins"/>
    <property type="match status" value="1"/>
</dbReference>
<dbReference type="Pfam" id="PF00072">
    <property type="entry name" value="Response_reg"/>
    <property type="match status" value="1"/>
</dbReference>
<evidence type="ECO:0000256" key="4">
    <source>
        <dbReference type="ARBA" id="ARBA00022679"/>
    </source>
</evidence>
<dbReference type="GO" id="GO:0005524">
    <property type="term" value="F:ATP binding"/>
    <property type="evidence" value="ECO:0007669"/>
    <property type="project" value="UniProtKB-KW"/>
</dbReference>
<evidence type="ECO:0000256" key="6">
    <source>
        <dbReference type="ARBA" id="ARBA00022777"/>
    </source>
</evidence>
<dbReference type="InterPro" id="IPR001789">
    <property type="entry name" value="Sig_transdc_resp-reg_receiver"/>
</dbReference>
<dbReference type="SMART" id="SM00448">
    <property type="entry name" value="REC"/>
    <property type="match status" value="1"/>
</dbReference>
<dbReference type="Pfam" id="PF12833">
    <property type="entry name" value="HTH_18"/>
    <property type="match status" value="1"/>
</dbReference>
<evidence type="ECO:0000259" key="14">
    <source>
        <dbReference type="PROSITE" id="PS50109"/>
    </source>
</evidence>
<keyword evidence="5" id="KW-0547">Nucleotide-binding</keyword>
<dbReference type="Pfam" id="PF07494">
    <property type="entry name" value="Reg_prop"/>
    <property type="match status" value="6"/>
</dbReference>
<dbReference type="Gene3D" id="1.10.287.130">
    <property type="match status" value="1"/>
</dbReference>
<dbReference type="InterPro" id="IPR018060">
    <property type="entry name" value="HTH_AraC"/>
</dbReference>
<dbReference type="InterPro" id="IPR005467">
    <property type="entry name" value="His_kinase_dom"/>
</dbReference>
<feature type="modified residue" description="4-aspartylphosphate" evidence="12">
    <location>
        <position position="1164"/>
    </location>
</feature>
<dbReference type="Gene3D" id="1.10.10.60">
    <property type="entry name" value="Homeodomain-like"/>
    <property type="match status" value="1"/>
</dbReference>
<keyword evidence="11" id="KW-0804">Transcription</keyword>
<feature type="domain" description="HTH araC/xylS-type" evidence="13">
    <location>
        <begin position="1267"/>
        <end position="1366"/>
    </location>
</feature>
<dbReference type="PROSITE" id="PS00041">
    <property type="entry name" value="HTH_ARAC_FAMILY_1"/>
    <property type="match status" value="1"/>
</dbReference>
<evidence type="ECO:0000256" key="12">
    <source>
        <dbReference type="PROSITE-ProRule" id="PRU00169"/>
    </source>
</evidence>
<dbReference type="SUPFAM" id="SSF55874">
    <property type="entry name" value="ATPase domain of HSP90 chaperone/DNA topoisomerase II/histidine kinase"/>
    <property type="match status" value="1"/>
</dbReference>
<gene>
    <name evidence="16" type="ORF">ICJ84_05225</name>
</gene>
<dbReference type="SMART" id="SM00342">
    <property type="entry name" value="HTH_ARAC"/>
    <property type="match status" value="1"/>
</dbReference>
<dbReference type="PRINTS" id="PR00344">
    <property type="entry name" value="BCTRLSENSOR"/>
</dbReference>
<evidence type="ECO:0000256" key="11">
    <source>
        <dbReference type="ARBA" id="ARBA00023163"/>
    </source>
</evidence>
<dbReference type="SUPFAM" id="SSF50998">
    <property type="entry name" value="Quinoprotein alcohol dehydrogenase-like"/>
    <property type="match status" value="1"/>
</dbReference>
<dbReference type="PROSITE" id="PS01124">
    <property type="entry name" value="HTH_ARAC_FAMILY_2"/>
    <property type="match status" value="1"/>
</dbReference>
<dbReference type="SMART" id="SM00388">
    <property type="entry name" value="HisKA"/>
    <property type="match status" value="1"/>
</dbReference>
<dbReference type="PANTHER" id="PTHR43547">
    <property type="entry name" value="TWO-COMPONENT HISTIDINE KINASE"/>
    <property type="match status" value="1"/>
</dbReference>
<dbReference type="PROSITE" id="PS50109">
    <property type="entry name" value="HIS_KIN"/>
    <property type="match status" value="1"/>
</dbReference>
<dbReference type="RefSeq" id="WP_188215279.1">
    <property type="nucleotide sequence ID" value="NZ_BAABGH010000018.1"/>
</dbReference>
<evidence type="ECO:0000256" key="8">
    <source>
        <dbReference type="ARBA" id="ARBA00023012"/>
    </source>
</evidence>
<dbReference type="InterPro" id="IPR004358">
    <property type="entry name" value="Sig_transdc_His_kin-like_C"/>
</dbReference>
<dbReference type="GO" id="GO:0000155">
    <property type="term" value="F:phosphorelay sensor kinase activity"/>
    <property type="evidence" value="ECO:0007669"/>
    <property type="project" value="InterPro"/>
</dbReference>
<organism evidence="16 17">
    <name type="scientific">Aestuariibaculum suncheonense</name>
    <dbReference type="NCBI Taxonomy" id="1028745"/>
    <lineage>
        <taxon>Bacteria</taxon>
        <taxon>Pseudomonadati</taxon>
        <taxon>Bacteroidota</taxon>
        <taxon>Flavobacteriia</taxon>
        <taxon>Flavobacteriales</taxon>
        <taxon>Flavobacteriaceae</taxon>
    </lineage>
</organism>
<evidence type="ECO:0000256" key="5">
    <source>
        <dbReference type="ARBA" id="ARBA00022741"/>
    </source>
</evidence>
<dbReference type="EC" id="2.7.13.3" evidence="2"/>
<keyword evidence="10" id="KW-0238">DNA-binding</keyword>
<dbReference type="InterPro" id="IPR036890">
    <property type="entry name" value="HATPase_C_sf"/>
</dbReference>
<proteinExistence type="predicted"/>
<accession>A0A8J6UAW3</accession>
<dbReference type="SUPFAM" id="SSF63829">
    <property type="entry name" value="Calcium-dependent phosphotriesterase"/>
    <property type="match status" value="1"/>
</dbReference>
<keyword evidence="6" id="KW-0418">Kinase</keyword>
<dbReference type="InterPro" id="IPR011047">
    <property type="entry name" value="Quinoprotein_ADH-like_sf"/>
</dbReference>
<dbReference type="InterPro" id="IPR011006">
    <property type="entry name" value="CheY-like_superfamily"/>
</dbReference>
<dbReference type="InterPro" id="IPR011123">
    <property type="entry name" value="Y_Y_Y"/>
</dbReference>
<dbReference type="SMART" id="SM00387">
    <property type="entry name" value="HATPase_c"/>
    <property type="match status" value="1"/>
</dbReference>
<keyword evidence="3 12" id="KW-0597">Phosphoprotein</keyword>
<dbReference type="SUPFAM" id="SSF52172">
    <property type="entry name" value="CheY-like"/>
    <property type="match status" value="1"/>
</dbReference>
<dbReference type="CDD" id="cd00082">
    <property type="entry name" value="HisKA"/>
    <property type="match status" value="1"/>
</dbReference>
<dbReference type="Pfam" id="PF07495">
    <property type="entry name" value="Y_Y_Y"/>
    <property type="match status" value="1"/>
</dbReference>
<evidence type="ECO:0000256" key="2">
    <source>
        <dbReference type="ARBA" id="ARBA00012438"/>
    </source>
</evidence>
<dbReference type="SUPFAM" id="SSF46689">
    <property type="entry name" value="Homeodomain-like"/>
    <property type="match status" value="1"/>
</dbReference>
<evidence type="ECO:0000256" key="10">
    <source>
        <dbReference type="ARBA" id="ARBA00023125"/>
    </source>
</evidence>
<comment type="catalytic activity">
    <reaction evidence="1">
        <text>ATP + protein L-histidine = ADP + protein N-phospho-L-histidine.</text>
        <dbReference type="EC" id="2.7.13.3"/>
    </reaction>
</comment>
<dbReference type="InterPro" id="IPR018062">
    <property type="entry name" value="HTH_AraC-typ_CS"/>
</dbReference>
<dbReference type="GO" id="GO:0043565">
    <property type="term" value="F:sequence-specific DNA binding"/>
    <property type="evidence" value="ECO:0007669"/>
    <property type="project" value="InterPro"/>
</dbReference>
<dbReference type="FunFam" id="3.30.565.10:FF:000037">
    <property type="entry name" value="Hybrid sensor histidine kinase/response regulator"/>
    <property type="match status" value="1"/>
</dbReference>
<evidence type="ECO:0000259" key="15">
    <source>
        <dbReference type="PROSITE" id="PS50110"/>
    </source>
</evidence>
<dbReference type="Proteomes" id="UP000602057">
    <property type="component" value="Unassembled WGS sequence"/>
</dbReference>
<evidence type="ECO:0000313" key="16">
    <source>
        <dbReference type="EMBL" id="MBD0834827.1"/>
    </source>
</evidence>
<feature type="domain" description="Histidine kinase" evidence="14">
    <location>
        <begin position="853"/>
        <end position="1067"/>
    </location>
</feature>
<evidence type="ECO:0000256" key="1">
    <source>
        <dbReference type="ARBA" id="ARBA00000085"/>
    </source>
</evidence>